<dbReference type="InterPro" id="IPR013424">
    <property type="entry name" value="Ice-binding_C"/>
</dbReference>
<name>A0AAF0C6I1_9GAMM</name>
<evidence type="ECO:0000313" key="4">
    <source>
        <dbReference type="Proteomes" id="UP000032568"/>
    </source>
</evidence>
<proteinExistence type="predicted"/>
<reference evidence="3 4" key="2">
    <citation type="journal article" date="2022" name="Mar. Drugs">
        <title>Bioassay-Guided Fractionation Leads to the Detection of Cholic Acid Generated by the Rare Thalassomonas sp.</title>
        <authorList>
            <person name="Pheiffer F."/>
            <person name="Schneider Y.K."/>
            <person name="Hansen E.H."/>
            <person name="Andersen J.H."/>
            <person name="Isaksson J."/>
            <person name="Busche T."/>
            <person name="R C."/>
            <person name="Kalinowski J."/>
            <person name="Zyl L.V."/>
            <person name="Trindade M."/>
        </authorList>
    </citation>
    <scope>NUCLEOTIDE SEQUENCE [LARGE SCALE GENOMIC DNA]</scope>
    <source>
        <strain evidence="3 4">A5K-106</strain>
    </source>
</reference>
<dbReference type="Proteomes" id="UP000032568">
    <property type="component" value="Chromosome pTact"/>
</dbReference>
<reference evidence="3 4" key="1">
    <citation type="journal article" date="2015" name="Genome Announc.">
        <title>Draft Genome Sequences of Marine Isolates of Thalassomonas viridans and Thalassomonas actiniarum.</title>
        <authorList>
            <person name="Olonade I."/>
            <person name="van Zyl L.J."/>
            <person name="Trindade M."/>
        </authorList>
    </citation>
    <scope>NUCLEOTIDE SEQUENCE [LARGE SCALE GENOMIC DNA]</scope>
    <source>
        <strain evidence="3 4">A5K-106</strain>
    </source>
</reference>
<organism evidence="3 4">
    <name type="scientific">Thalassomonas actiniarum</name>
    <dbReference type="NCBI Taxonomy" id="485447"/>
    <lineage>
        <taxon>Bacteria</taxon>
        <taxon>Pseudomonadati</taxon>
        <taxon>Pseudomonadota</taxon>
        <taxon>Gammaproteobacteria</taxon>
        <taxon>Alteromonadales</taxon>
        <taxon>Colwelliaceae</taxon>
        <taxon>Thalassomonas</taxon>
    </lineage>
</organism>
<evidence type="ECO:0000313" key="3">
    <source>
        <dbReference type="EMBL" id="WDE02653.1"/>
    </source>
</evidence>
<accession>A0AAF0C6I1</accession>
<dbReference type="EMBL" id="CP059736">
    <property type="protein sequence ID" value="WDE02653.1"/>
    <property type="molecule type" value="Genomic_DNA"/>
</dbReference>
<sequence>MMNAKCLKSALAVFILSVTCLAGKANAGLIVGELYTDASGSAWEYVGSFDLAAGPNWREVNQSTEHKPYNGIEAAELLFGELAPGGEYALSSNVFQTGETYEVNHMAWYDGIISYIHEKSESLAADKYNDGRYYNEGDFSAYISDRGVLGENINHVFKTASVPEPATLVLLTLTLTGLAFRRFKYR</sequence>
<keyword evidence="1" id="KW-0732">Signal</keyword>
<dbReference type="AlphaFoldDB" id="A0AAF0C6I1"/>
<feature type="domain" description="Ice-binding protein C-terminal" evidence="2">
    <location>
        <begin position="161"/>
        <end position="182"/>
    </location>
</feature>
<dbReference type="NCBIfam" id="TIGR02595">
    <property type="entry name" value="PEP_CTERM"/>
    <property type="match status" value="1"/>
</dbReference>
<keyword evidence="4" id="KW-1185">Reference proteome</keyword>
<feature type="chain" id="PRO_5042213104" evidence="1">
    <location>
        <begin position="28"/>
        <end position="186"/>
    </location>
</feature>
<evidence type="ECO:0000259" key="2">
    <source>
        <dbReference type="Pfam" id="PF07589"/>
    </source>
</evidence>
<dbReference type="Pfam" id="PF07589">
    <property type="entry name" value="PEP-CTERM"/>
    <property type="match status" value="1"/>
</dbReference>
<dbReference type="KEGG" id="tact:SG35_030075"/>
<evidence type="ECO:0000256" key="1">
    <source>
        <dbReference type="SAM" id="SignalP"/>
    </source>
</evidence>
<protein>
    <submittedName>
        <fullName evidence="3">PEP-CTERM sorting domain-containing protein</fullName>
    </submittedName>
</protein>
<gene>
    <name evidence="3" type="ORF">SG35_030075</name>
</gene>
<dbReference type="RefSeq" id="WP_084692979.1">
    <property type="nucleotide sequence ID" value="NZ_CP059736.1"/>
</dbReference>
<feature type="signal peptide" evidence="1">
    <location>
        <begin position="1"/>
        <end position="27"/>
    </location>
</feature>